<proteinExistence type="predicted"/>
<reference evidence="1 2" key="1">
    <citation type="journal article" date="2018" name="Science">
        <title>The opium poppy genome and morphinan production.</title>
        <authorList>
            <person name="Guo L."/>
            <person name="Winzer T."/>
            <person name="Yang X."/>
            <person name="Li Y."/>
            <person name="Ning Z."/>
            <person name="He Z."/>
            <person name="Teodor R."/>
            <person name="Lu Y."/>
            <person name="Bowser T.A."/>
            <person name="Graham I.A."/>
            <person name="Ye K."/>
        </authorList>
    </citation>
    <scope>NUCLEOTIDE SEQUENCE [LARGE SCALE GENOMIC DNA]</scope>
    <source>
        <strain evidence="2">cv. HN1</strain>
        <tissue evidence="1">Leaves</tissue>
    </source>
</reference>
<dbReference type="SUPFAM" id="SSF56059">
    <property type="entry name" value="Glutathione synthetase ATP-binding domain-like"/>
    <property type="match status" value="1"/>
</dbReference>
<gene>
    <name evidence="1" type="ORF">C5167_039923</name>
</gene>
<dbReference type="EMBL" id="CM010715">
    <property type="protein sequence ID" value="RZC46983.1"/>
    <property type="molecule type" value="Genomic_DNA"/>
</dbReference>
<dbReference type="Gramene" id="RZC46983">
    <property type="protein sequence ID" value="RZC46983"/>
    <property type="gene ID" value="C5167_039923"/>
</dbReference>
<dbReference type="AlphaFoldDB" id="A0A4Y7IDJ2"/>
<organism evidence="1 2">
    <name type="scientific">Papaver somniferum</name>
    <name type="common">Opium poppy</name>
    <dbReference type="NCBI Taxonomy" id="3469"/>
    <lineage>
        <taxon>Eukaryota</taxon>
        <taxon>Viridiplantae</taxon>
        <taxon>Streptophyta</taxon>
        <taxon>Embryophyta</taxon>
        <taxon>Tracheophyta</taxon>
        <taxon>Spermatophyta</taxon>
        <taxon>Magnoliopsida</taxon>
        <taxon>Ranunculales</taxon>
        <taxon>Papaveraceae</taxon>
        <taxon>Papaveroideae</taxon>
        <taxon>Papaver</taxon>
    </lineage>
</organism>
<keyword evidence="2" id="KW-1185">Reference proteome</keyword>
<dbReference type="Proteomes" id="UP000316621">
    <property type="component" value="Chromosome 1"/>
</dbReference>
<name>A0A4Y7IDJ2_PAPSO</name>
<sequence>MGYSAKKEYFPVHMDEYLFDAIEIDDALADSYGTMVIGGIMEHIGVYFGDSSQLKDL</sequence>
<evidence type="ECO:0000313" key="2">
    <source>
        <dbReference type="Proteomes" id="UP000316621"/>
    </source>
</evidence>
<dbReference type="STRING" id="3469.A0A4Y7IDJ2"/>
<accession>A0A4Y7IDJ2</accession>
<evidence type="ECO:0000313" key="1">
    <source>
        <dbReference type="EMBL" id="RZC46983.1"/>
    </source>
</evidence>
<protein>
    <submittedName>
        <fullName evidence="1">Uncharacterized protein</fullName>
    </submittedName>
</protein>